<dbReference type="EMBL" id="QTSX02002159">
    <property type="protein sequence ID" value="KAJ9078196.1"/>
    <property type="molecule type" value="Genomic_DNA"/>
</dbReference>
<proteinExistence type="predicted"/>
<keyword evidence="2" id="KW-1185">Reference proteome</keyword>
<comment type="caution">
    <text evidence="1">The sequence shown here is derived from an EMBL/GenBank/DDBJ whole genome shotgun (WGS) entry which is preliminary data.</text>
</comment>
<protein>
    <submittedName>
        <fullName evidence="1">Uncharacterized protein</fullName>
    </submittedName>
</protein>
<dbReference type="Proteomes" id="UP001165960">
    <property type="component" value="Unassembled WGS sequence"/>
</dbReference>
<organism evidence="1 2">
    <name type="scientific">Entomophthora muscae</name>
    <dbReference type="NCBI Taxonomy" id="34485"/>
    <lineage>
        <taxon>Eukaryota</taxon>
        <taxon>Fungi</taxon>
        <taxon>Fungi incertae sedis</taxon>
        <taxon>Zoopagomycota</taxon>
        <taxon>Entomophthoromycotina</taxon>
        <taxon>Entomophthoromycetes</taxon>
        <taxon>Entomophthorales</taxon>
        <taxon>Entomophthoraceae</taxon>
        <taxon>Entomophthora</taxon>
    </lineage>
</organism>
<evidence type="ECO:0000313" key="1">
    <source>
        <dbReference type="EMBL" id="KAJ9078196.1"/>
    </source>
</evidence>
<gene>
    <name evidence="1" type="ORF">DSO57_1009367</name>
</gene>
<name>A0ACC2TUP2_9FUNG</name>
<accession>A0ACC2TUP2</accession>
<reference evidence="1" key="1">
    <citation type="submission" date="2022-04" db="EMBL/GenBank/DDBJ databases">
        <title>Genome of the entomopathogenic fungus Entomophthora muscae.</title>
        <authorList>
            <person name="Elya C."/>
            <person name="Lovett B.R."/>
            <person name="Lee E."/>
            <person name="Macias A.M."/>
            <person name="Hajek A.E."/>
            <person name="De Bivort B.L."/>
            <person name="Kasson M.T."/>
            <person name="De Fine Licht H.H."/>
            <person name="Stajich J.E."/>
        </authorList>
    </citation>
    <scope>NUCLEOTIDE SEQUENCE</scope>
    <source>
        <strain evidence="1">Berkeley</strain>
    </source>
</reference>
<sequence length="1058" mass="117300">MSSDHVHRLVAEAKAATSAEAELITERQLSTSLWHLFPTSSLAESDSKAVNKWLCELFRKAFTNNNLPHQIAPVLPRMLIIVSNFIQSNDSVLALKGLHCASGIFSSMLTLMINHPKVTPELWKALQDLARIGSGINVSDNSNLGFGVIKLLQVIIITLTSSNPDTKIVPQDHPFLPKNISELGLGYFQHLVSLTNLDGTSYSTIKLQFLIIMRKGDKEMQELGALALCNIGKEVDVGIHFKHIGRPIPKSCLDSSPKLAENSLRRPPSESLDRPEPKRLRKELSPGRPEHLAPSSPPRVKPVIVDPSFCPPEMIADLIIDCLSKLSTKHIEDTIKEAKRTKVFDHLLSEHSKSSDLSEVKVQAPKLDPEPTRPVLDQPSPIDDFKEEAKETIAPETTEEPTVKSNSSVELKAGFQPEPSLENETKSFQLQVPELTGDDQNLCKWEACQRILESQATYTHIDGTSVVWFQMAARLAALEDDTDTVFGSDTARGRILEFVLQDFPSRVDLANAWLYEEYLQAIAEAKEPTSIYSRALSLLIEGYTPRLPTKDINLTKLLLGLPMIPAVCFPLIDNICKRPNRQSVGVFILRELADHRPPLRTTCLRQVLDFCLSEDKKLRTSAIVSARKWYGECPQLAPQIETFARNALQGLTELPLDKPVQELAQAAVAQLELYFALTSRTPTLLRDIFTIYTQVDGAIRLVMEREIAPLVRLIGPASTPLLQYLCQFPPGADDLAYRALLILVPSNRKEEHLLEHLLEVVKQEVKAESLSIRFLIPLLPFLNEQEIASVLPTVLGILAKEDNQLAKDFFVKLATPWGPPPTPPPPPPAQMYGLAPPVAQPPQPAPPLMKPSKVIVLLHCKDYDLHRPQVIKAICLCLAEVALFPANEIAEALQQMIDLSKIPVLLMRTMIEFIKVHAAGPSINKIIPPLLSRLVTKSVWTHPTLWEGFIRVCNLIGTASHSTLLKLPAAELEYALSKFAGLKESLTKRVRAHLVLNPSASKQLAHLLHLFTEPEASAKPKNANDDNDTPEVRNGDSNTEALPKKPSRSRTASPIPAS</sequence>
<evidence type="ECO:0000313" key="2">
    <source>
        <dbReference type="Proteomes" id="UP001165960"/>
    </source>
</evidence>